<organism evidence="2">
    <name type="scientific">viral metagenome</name>
    <dbReference type="NCBI Taxonomy" id="1070528"/>
    <lineage>
        <taxon>unclassified sequences</taxon>
        <taxon>metagenomes</taxon>
        <taxon>organismal metagenomes</taxon>
    </lineage>
</organism>
<dbReference type="GO" id="GO:0016020">
    <property type="term" value="C:membrane"/>
    <property type="evidence" value="ECO:0007669"/>
    <property type="project" value="GOC"/>
</dbReference>
<evidence type="ECO:0008006" key="3">
    <source>
        <dbReference type="Google" id="ProtNLM"/>
    </source>
</evidence>
<proteinExistence type="predicted"/>
<dbReference type="InterPro" id="IPR029044">
    <property type="entry name" value="Nucleotide-diphossugar_trans"/>
</dbReference>
<dbReference type="Pfam" id="PF04488">
    <property type="entry name" value="Gly_transf_sug"/>
    <property type="match status" value="1"/>
</dbReference>
<dbReference type="SUPFAM" id="SSF53448">
    <property type="entry name" value="Nucleotide-diphospho-sugar transferases"/>
    <property type="match status" value="1"/>
</dbReference>
<evidence type="ECO:0000313" key="2">
    <source>
        <dbReference type="EMBL" id="QHS82506.1"/>
    </source>
</evidence>
<keyword evidence="1" id="KW-0808">Transferase</keyword>
<dbReference type="EMBL" id="MN740803">
    <property type="protein sequence ID" value="QHS82506.1"/>
    <property type="molecule type" value="Genomic_DNA"/>
</dbReference>
<dbReference type="GO" id="GO:0000030">
    <property type="term" value="F:mannosyltransferase activity"/>
    <property type="evidence" value="ECO:0007669"/>
    <property type="project" value="TreeGrafter"/>
</dbReference>
<dbReference type="GO" id="GO:0051999">
    <property type="term" value="P:mannosyl-inositol phosphorylceramide biosynthetic process"/>
    <property type="evidence" value="ECO:0007669"/>
    <property type="project" value="TreeGrafter"/>
</dbReference>
<dbReference type="InterPro" id="IPR051706">
    <property type="entry name" value="Glycosyltransferase_domain"/>
</dbReference>
<dbReference type="PANTHER" id="PTHR32385">
    <property type="entry name" value="MANNOSYL PHOSPHORYLINOSITOL CERAMIDE SYNTHASE"/>
    <property type="match status" value="1"/>
</dbReference>
<dbReference type="PANTHER" id="PTHR32385:SF15">
    <property type="entry name" value="INOSITOL PHOSPHOCERAMIDE MANNOSYLTRANSFERASE 1"/>
    <property type="match status" value="1"/>
</dbReference>
<sequence>MPNIPKVIYMCHRDLEYVRNHSIPNWRRLSPEYEIQLYDDAMCEEFLKTEFSQKECDIFRFINNGIYKSDFWRVCILYKYGGVYVDADIEALTPLNQFIEEDDTFATCLSCFPNEFNPHFIMCEPGNPNIKLCIDEFISFYDEKMAKNEVGVYLSVCPVFAKIFKYVFDNGCGKDGKHKIGNEVIKLMKEQYIHGIYKFCTYGNLKLLNNKDDNYPKKYN</sequence>
<dbReference type="Gene3D" id="3.90.550.20">
    <property type="match status" value="1"/>
</dbReference>
<dbReference type="AlphaFoldDB" id="A0A6C0ASF6"/>
<protein>
    <recommendedName>
        <fullName evidence="3">Glycosyltransferase</fullName>
    </recommendedName>
</protein>
<evidence type="ECO:0000256" key="1">
    <source>
        <dbReference type="ARBA" id="ARBA00022679"/>
    </source>
</evidence>
<reference evidence="2" key="1">
    <citation type="journal article" date="2020" name="Nature">
        <title>Giant virus diversity and host interactions through global metagenomics.</title>
        <authorList>
            <person name="Schulz F."/>
            <person name="Roux S."/>
            <person name="Paez-Espino D."/>
            <person name="Jungbluth S."/>
            <person name="Walsh D.A."/>
            <person name="Denef V.J."/>
            <person name="McMahon K.D."/>
            <person name="Konstantinidis K.T."/>
            <person name="Eloe-Fadrosh E.A."/>
            <person name="Kyrpides N.C."/>
            <person name="Woyke T."/>
        </authorList>
    </citation>
    <scope>NUCLEOTIDE SEQUENCE</scope>
    <source>
        <strain evidence="2">GVMAG-S-1101171-111</strain>
    </source>
</reference>
<name>A0A6C0ASF6_9ZZZZ</name>
<accession>A0A6C0ASF6</accession>
<dbReference type="InterPro" id="IPR007577">
    <property type="entry name" value="GlycoTrfase_DXD_sugar-bd_CS"/>
</dbReference>